<organism evidence="3 4">
    <name type="scientific">Fonsecaea nubica</name>
    <dbReference type="NCBI Taxonomy" id="856822"/>
    <lineage>
        <taxon>Eukaryota</taxon>
        <taxon>Fungi</taxon>
        <taxon>Dikarya</taxon>
        <taxon>Ascomycota</taxon>
        <taxon>Pezizomycotina</taxon>
        <taxon>Eurotiomycetes</taxon>
        <taxon>Chaetothyriomycetidae</taxon>
        <taxon>Chaetothyriales</taxon>
        <taxon>Herpotrichiellaceae</taxon>
        <taxon>Fonsecaea</taxon>
    </lineage>
</organism>
<comment type="caution">
    <text evidence="3">The sequence shown here is derived from an EMBL/GenBank/DDBJ whole genome shotgun (WGS) entry which is preliminary data.</text>
</comment>
<dbReference type="GO" id="GO:0003700">
    <property type="term" value="F:DNA-binding transcription factor activity"/>
    <property type="evidence" value="ECO:0007669"/>
    <property type="project" value="InterPro"/>
</dbReference>
<gene>
    <name evidence="3" type="ORF">AYO20_02235</name>
</gene>
<keyword evidence="1" id="KW-0539">Nucleus</keyword>
<dbReference type="PANTHER" id="PTHR46910">
    <property type="entry name" value="TRANSCRIPTION FACTOR PDR1"/>
    <property type="match status" value="1"/>
</dbReference>
<dbReference type="GO" id="GO:0008270">
    <property type="term" value="F:zinc ion binding"/>
    <property type="evidence" value="ECO:0007669"/>
    <property type="project" value="InterPro"/>
</dbReference>
<dbReference type="Proteomes" id="UP000185904">
    <property type="component" value="Unassembled WGS sequence"/>
</dbReference>
<dbReference type="InterPro" id="IPR007219">
    <property type="entry name" value="XnlR_reg_dom"/>
</dbReference>
<accession>A0A178DBU2</accession>
<evidence type="ECO:0000256" key="1">
    <source>
        <dbReference type="ARBA" id="ARBA00023242"/>
    </source>
</evidence>
<protein>
    <recommendedName>
        <fullName evidence="2">Xylanolytic transcriptional activator regulatory domain-containing protein</fullName>
    </recommendedName>
</protein>
<dbReference type="GeneID" id="34585659"/>
<feature type="domain" description="Xylanolytic transcriptional activator regulatory" evidence="2">
    <location>
        <begin position="241"/>
        <end position="311"/>
    </location>
</feature>
<reference evidence="3 4" key="1">
    <citation type="submission" date="2016-03" db="EMBL/GenBank/DDBJ databases">
        <title>The draft genome sequence of Fonsecaea nubica causative agent of cutaneous subcutaneous infection in human host.</title>
        <authorList>
            <person name="Costa F."/>
            <person name="Sybren D.H."/>
            <person name="Raittz R.T."/>
            <person name="Weiss V.A."/>
            <person name="Leao A.C."/>
            <person name="Gomes R."/>
            <person name="De Souza E.M."/>
            <person name="Pedrosa F.O."/>
            <person name="Steffens M.B."/>
            <person name="Bombassaro A."/>
            <person name="Tadra-Sfeir M.Z."/>
            <person name="Moreno L.F."/>
            <person name="Najafzadeh M.J."/>
            <person name="Felipe M.S."/>
            <person name="Teixeira M."/>
            <person name="Sun J."/>
            <person name="Xi L."/>
            <person name="Castro M.A."/>
            <person name="Vicente V.A."/>
        </authorList>
    </citation>
    <scope>NUCLEOTIDE SEQUENCE [LARGE SCALE GENOMIC DNA]</scope>
    <source>
        <strain evidence="3 4">CBS 269.64</strain>
    </source>
</reference>
<dbReference type="GO" id="GO:0006351">
    <property type="term" value="P:DNA-templated transcription"/>
    <property type="evidence" value="ECO:0007669"/>
    <property type="project" value="InterPro"/>
</dbReference>
<dbReference type="SMART" id="SM00906">
    <property type="entry name" value="Fungal_trans"/>
    <property type="match status" value="1"/>
</dbReference>
<dbReference type="PANTHER" id="PTHR46910:SF5">
    <property type="entry name" value="ZN(II)2CYS6 TRANSCRIPTION FACTOR (EUROFUNG)"/>
    <property type="match status" value="1"/>
</dbReference>
<name>A0A178DBU2_9EURO</name>
<dbReference type="CDD" id="cd12148">
    <property type="entry name" value="fungal_TF_MHR"/>
    <property type="match status" value="1"/>
</dbReference>
<dbReference type="GO" id="GO:0003677">
    <property type="term" value="F:DNA binding"/>
    <property type="evidence" value="ECO:0007669"/>
    <property type="project" value="InterPro"/>
</dbReference>
<dbReference type="AlphaFoldDB" id="A0A178DBU2"/>
<proteinExistence type="predicted"/>
<evidence type="ECO:0000259" key="2">
    <source>
        <dbReference type="SMART" id="SM00906"/>
    </source>
</evidence>
<evidence type="ECO:0000313" key="3">
    <source>
        <dbReference type="EMBL" id="OAL38585.1"/>
    </source>
</evidence>
<dbReference type="InterPro" id="IPR050987">
    <property type="entry name" value="AtrR-like"/>
</dbReference>
<dbReference type="EMBL" id="LVCJ01000009">
    <property type="protein sequence ID" value="OAL38585.1"/>
    <property type="molecule type" value="Genomic_DNA"/>
</dbReference>
<sequence length="604" mass="67175">MTETLARYAVACSRSQPSCQRCEEEATSCSYSRSGLIRRNRQKRKQANSVSDQSTSSAVIGSHAGEVAPNNLQSSLATDIDATRERLHGLGTSRQTSLGALSSLAQTSAAVWQDSLELGKAARTFYLFKDRAVSWVNTFEAELKRDRPCCLTPPPEVLGHLRASCPGKVRDRAWLVMYYGIILNLVCETDPVDESTKSKLRSNLLLALNDARLHLEPSEVNIQALLLLALDVEEFTTPTLCWMMVTNACRMLQALGVNHRRFDSPTRDRRVMMFWHLYLVDIGLALIFGRSPAFHRGMPMGIPVPAVKRILSSQQNTDPSGTPALFGVHYIHSMFLLSLIMGDIWYHLHEDLMPDCKDIESTSESLESWYLSTIQTLEAASLTEKAFLDAEDAAAIDLALRNVSFQYEYLYILLARSSPRMRVQCIESSKRMLCLLEKMGLDESHGSATGMVWHLLCAPFTPFLDLFGELISNGAGGSDNNQAALAAMEHLPVFLGKMSSRNSLAAKLKSVAEVLVQHARSVVNPQDRNGANPVAPPFLAEPAPDHWPNALSWDSFFNHNMYSPDLNYNPQAENVGAEPTDLTAWTNDFFDNAFVDWAGWKPRV</sequence>
<keyword evidence="4" id="KW-1185">Reference proteome</keyword>
<dbReference type="OrthoDB" id="103819at2759"/>
<evidence type="ECO:0000313" key="4">
    <source>
        <dbReference type="Proteomes" id="UP000185904"/>
    </source>
</evidence>
<dbReference type="Pfam" id="PF04082">
    <property type="entry name" value="Fungal_trans"/>
    <property type="match status" value="1"/>
</dbReference>
<dbReference type="RefSeq" id="XP_022503597.1">
    <property type="nucleotide sequence ID" value="XM_022640540.1"/>
</dbReference>